<evidence type="ECO:0000256" key="4">
    <source>
        <dbReference type="ARBA" id="ARBA00022884"/>
    </source>
</evidence>
<evidence type="ECO:0000259" key="10">
    <source>
        <dbReference type="PROSITE" id="PS50881"/>
    </source>
</evidence>
<dbReference type="InterPro" id="IPR005712">
    <property type="entry name" value="Ribosomal_uS5_bac-type"/>
</dbReference>
<proteinExistence type="inferred from homology"/>
<evidence type="ECO:0000256" key="7">
    <source>
        <dbReference type="ARBA" id="ARBA00035255"/>
    </source>
</evidence>
<comment type="function">
    <text evidence="1 8">Located at the back of the 30S subunit body where it stabilizes the conformation of the head with respect to the body.</text>
</comment>
<dbReference type="RefSeq" id="WP_289268184.1">
    <property type="nucleotide sequence ID" value="NZ_OX365700.1"/>
</dbReference>
<evidence type="ECO:0000256" key="8">
    <source>
        <dbReference type="HAMAP-Rule" id="MF_01307"/>
    </source>
</evidence>
<dbReference type="Pfam" id="PF03719">
    <property type="entry name" value="Ribosomal_S5_C"/>
    <property type="match status" value="1"/>
</dbReference>
<keyword evidence="5 8" id="KW-0689">Ribosomal protein</keyword>
<dbReference type="InterPro" id="IPR020568">
    <property type="entry name" value="Ribosomal_Su5_D2-typ_SF"/>
</dbReference>
<dbReference type="Gene3D" id="3.30.160.20">
    <property type="match status" value="1"/>
</dbReference>
<evidence type="ECO:0000256" key="1">
    <source>
        <dbReference type="ARBA" id="ARBA00003093"/>
    </source>
</evidence>
<evidence type="ECO:0000256" key="2">
    <source>
        <dbReference type="ARBA" id="ARBA00008945"/>
    </source>
</evidence>
<comment type="domain">
    <text evidence="8">The N-terminal domain interacts with the head of the 30S subunit; the C-terminal domain interacts with the body and contacts protein S4. The interaction surface between S4 and S5 is involved in control of translational fidelity.</text>
</comment>
<name>A0AA86T6N5_9BACT</name>
<evidence type="ECO:0000256" key="9">
    <source>
        <dbReference type="RuleBase" id="RU003823"/>
    </source>
</evidence>
<dbReference type="GO" id="GO:0006412">
    <property type="term" value="P:translation"/>
    <property type="evidence" value="ECO:0007669"/>
    <property type="project" value="UniProtKB-UniRule"/>
</dbReference>
<keyword evidence="12" id="KW-1185">Reference proteome</keyword>
<keyword evidence="3 8" id="KW-0699">rRNA-binding</keyword>
<dbReference type="KEGG" id="nti:DNFV4_01676"/>
<dbReference type="InterPro" id="IPR014721">
    <property type="entry name" value="Ribsml_uS5_D2-typ_fold_subgr"/>
</dbReference>
<dbReference type="EMBL" id="OX365700">
    <property type="protein sequence ID" value="CAI4031247.1"/>
    <property type="molecule type" value="Genomic_DNA"/>
</dbReference>
<dbReference type="InterPro" id="IPR005324">
    <property type="entry name" value="Ribosomal_uS5_C"/>
</dbReference>
<dbReference type="Pfam" id="PF00333">
    <property type="entry name" value="Ribosomal_S5"/>
    <property type="match status" value="1"/>
</dbReference>
<dbReference type="AlphaFoldDB" id="A0AA86T6N5"/>
<dbReference type="SUPFAM" id="SSF54211">
    <property type="entry name" value="Ribosomal protein S5 domain 2-like"/>
    <property type="match status" value="1"/>
</dbReference>
<organism evidence="11 12">
    <name type="scientific">Nitrospira tepida</name>
    <dbReference type="NCBI Taxonomy" id="2973512"/>
    <lineage>
        <taxon>Bacteria</taxon>
        <taxon>Pseudomonadati</taxon>
        <taxon>Nitrospirota</taxon>
        <taxon>Nitrospiria</taxon>
        <taxon>Nitrospirales</taxon>
        <taxon>Nitrospiraceae</taxon>
        <taxon>Nitrospira</taxon>
    </lineage>
</organism>
<evidence type="ECO:0000256" key="3">
    <source>
        <dbReference type="ARBA" id="ARBA00022730"/>
    </source>
</evidence>
<dbReference type="Gene3D" id="3.30.230.10">
    <property type="match status" value="1"/>
</dbReference>
<dbReference type="PANTHER" id="PTHR48277:SF1">
    <property type="entry name" value="MITOCHONDRIAL RIBOSOMAL PROTEIN S5"/>
    <property type="match status" value="1"/>
</dbReference>
<dbReference type="HAMAP" id="MF_01307_B">
    <property type="entry name" value="Ribosomal_uS5_B"/>
    <property type="match status" value="1"/>
</dbReference>
<feature type="domain" description="S5 DRBM" evidence="10">
    <location>
        <begin position="11"/>
        <end position="74"/>
    </location>
</feature>
<evidence type="ECO:0000256" key="5">
    <source>
        <dbReference type="ARBA" id="ARBA00022980"/>
    </source>
</evidence>
<reference evidence="11" key="1">
    <citation type="submission" date="2022-10" db="EMBL/GenBank/DDBJ databases">
        <authorList>
            <person name="Koch H."/>
        </authorList>
    </citation>
    <scope>NUCLEOTIDE SEQUENCE</scope>
    <source>
        <strain evidence="11">DNF</strain>
    </source>
</reference>
<dbReference type="FunFam" id="3.30.160.20:FF:000001">
    <property type="entry name" value="30S ribosomal protein S5"/>
    <property type="match status" value="1"/>
</dbReference>
<dbReference type="GO" id="GO:0005737">
    <property type="term" value="C:cytoplasm"/>
    <property type="evidence" value="ECO:0007669"/>
    <property type="project" value="UniProtKB-ARBA"/>
</dbReference>
<dbReference type="SUPFAM" id="SSF54768">
    <property type="entry name" value="dsRNA-binding domain-like"/>
    <property type="match status" value="1"/>
</dbReference>
<dbReference type="GO" id="GO:0003735">
    <property type="term" value="F:structural constituent of ribosome"/>
    <property type="evidence" value="ECO:0007669"/>
    <property type="project" value="UniProtKB-UniRule"/>
</dbReference>
<evidence type="ECO:0000256" key="6">
    <source>
        <dbReference type="ARBA" id="ARBA00023274"/>
    </source>
</evidence>
<evidence type="ECO:0000313" key="12">
    <source>
        <dbReference type="Proteomes" id="UP001179121"/>
    </source>
</evidence>
<comment type="similarity">
    <text evidence="2 8 9">Belongs to the universal ribosomal protein uS5 family.</text>
</comment>
<dbReference type="PROSITE" id="PS00585">
    <property type="entry name" value="RIBOSOMAL_S5"/>
    <property type="match status" value="1"/>
</dbReference>
<protein>
    <recommendedName>
        <fullName evidence="7 8">Small ribosomal subunit protein uS5</fullName>
    </recommendedName>
</protein>
<evidence type="ECO:0000313" key="11">
    <source>
        <dbReference type="EMBL" id="CAI4031247.1"/>
    </source>
</evidence>
<dbReference type="InterPro" id="IPR013810">
    <property type="entry name" value="Ribosomal_uS5_N"/>
</dbReference>
<dbReference type="FunFam" id="3.30.230.10:FF:000002">
    <property type="entry name" value="30S ribosomal protein S5"/>
    <property type="match status" value="1"/>
</dbReference>
<accession>A0AA86T6N5</accession>
<dbReference type="InterPro" id="IPR018192">
    <property type="entry name" value="Ribosomal_uS5_N_CS"/>
</dbReference>
<dbReference type="NCBIfam" id="TIGR01021">
    <property type="entry name" value="rpsE_bact"/>
    <property type="match status" value="1"/>
</dbReference>
<dbReference type="PANTHER" id="PTHR48277">
    <property type="entry name" value="MITOCHONDRIAL RIBOSOMAL PROTEIN S5"/>
    <property type="match status" value="1"/>
</dbReference>
<comment type="subunit">
    <text evidence="8">Part of the 30S ribosomal subunit. Contacts proteins S4 and S8.</text>
</comment>
<dbReference type="PROSITE" id="PS50881">
    <property type="entry name" value="S5_DSRBD"/>
    <property type="match status" value="1"/>
</dbReference>
<dbReference type="GO" id="GO:0042254">
    <property type="term" value="P:ribosome biogenesis"/>
    <property type="evidence" value="ECO:0007669"/>
    <property type="project" value="UniProtKB-ARBA"/>
</dbReference>
<keyword evidence="6 8" id="KW-0687">Ribonucleoprotein</keyword>
<sequence length="170" mass="17705">MARINADELSLKDKVIFINRVAKVVKGGKRFNFCALVAVGDGQGWVGIGKGKAAEVPAAISKAVEQAKKHLVQIPVLKGTIPHEVEGRFGAEHIILKPAAPGTGIIAGGAVRTIVELAGVHNIIAKTLGRGNPFNAVRAALNGLSQLRNPDEVFRIRRGQAEGPAAATAG</sequence>
<dbReference type="InterPro" id="IPR000851">
    <property type="entry name" value="Ribosomal_uS5"/>
</dbReference>
<keyword evidence="4 8" id="KW-0694">RNA-binding</keyword>
<dbReference type="GO" id="GO:0019843">
    <property type="term" value="F:rRNA binding"/>
    <property type="evidence" value="ECO:0007669"/>
    <property type="project" value="UniProtKB-UniRule"/>
</dbReference>
<dbReference type="GO" id="GO:0015935">
    <property type="term" value="C:small ribosomal subunit"/>
    <property type="evidence" value="ECO:0007669"/>
    <property type="project" value="InterPro"/>
</dbReference>
<gene>
    <name evidence="8" type="primary">rpsE</name>
    <name evidence="11" type="ORF">DNFV4_01676</name>
</gene>
<comment type="function">
    <text evidence="8">With S4 and S12 plays an important role in translational accuracy.</text>
</comment>
<dbReference type="Proteomes" id="UP001179121">
    <property type="component" value="Chromosome"/>
</dbReference>